<dbReference type="RefSeq" id="XP_023426990.1">
    <property type="nucleotide sequence ID" value="XM_023572955.1"/>
</dbReference>
<evidence type="ECO:0000313" key="1">
    <source>
        <dbReference type="EMBL" id="CCT64909.1"/>
    </source>
</evidence>
<gene>
    <name evidence="1" type="ORF">FFUJ_03829</name>
</gene>
<dbReference type="GeneID" id="35397310"/>
<name>S0DQR4_GIBF5</name>
<accession>S0DQR4</accession>
<proteinExistence type="predicted"/>
<dbReference type="STRING" id="1279085.S0DQR4"/>
<keyword evidence="2" id="KW-1185">Reference proteome</keyword>
<sequence>MSLNQDVSLQTLSATDGFLAGLIYLSATKPATTQRRVVVSFTNARQTWKYLEDIWLNLENVRNRTLELVPRLRLAGVYSTLDCFINPVQFFQAAVLSLRNTLIGRPPNTFGDVVALFCLSQIMSRHLRSCHNLAMSDSQFDIDQWGNTISRYDHRQAFASLIRALFPEITPAASPSGFLEPATYQATPFEPPLRESELIGSFSGYSDMIPNLLSLVGFQPTDQEAHNDLYTFGETGFQTLAPLDPHGSALVANFTLFLEQCGDLFQNLSGSWVTAMNQYSPSSALNRARPQSNDVSSYLQRMRQGGSFQDPSSMGILSIVDTFVQLGYLQTPKDVQEYMIIVGKRICKFRGEHPWDGFPFRLQKPLCKTHHRAKAEKVLLFHMSETVHKKEQYAATQE</sequence>
<reference evidence="1 2" key="1">
    <citation type="journal article" date="2013" name="PLoS Pathog.">
        <title>Deciphering the cryptic genome: genome-wide analyses of the rice pathogen Fusarium fujikuroi reveal complex regulation of secondary metabolism and novel metabolites.</title>
        <authorList>
            <person name="Wiemann P."/>
            <person name="Sieber C.M."/>
            <person name="von Bargen K.W."/>
            <person name="Studt L."/>
            <person name="Niehaus E.M."/>
            <person name="Espino J.J."/>
            <person name="Huss K."/>
            <person name="Michielse C.B."/>
            <person name="Albermann S."/>
            <person name="Wagner D."/>
            <person name="Bergner S.V."/>
            <person name="Connolly L.R."/>
            <person name="Fischer A."/>
            <person name="Reuter G."/>
            <person name="Kleigrewe K."/>
            <person name="Bald T."/>
            <person name="Wingfield B.D."/>
            <person name="Ophir R."/>
            <person name="Freeman S."/>
            <person name="Hippler M."/>
            <person name="Smith K.M."/>
            <person name="Brown D.W."/>
            <person name="Proctor R.H."/>
            <person name="Munsterkotter M."/>
            <person name="Freitag M."/>
            <person name="Humpf H.U."/>
            <person name="Guldener U."/>
            <person name="Tudzynski B."/>
        </authorList>
    </citation>
    <scope>NUCLEOTIDE SEQUENCE [LARGE SCALE GENOMIC DNA]</scope>
    <source>
        <strain evidence="2">CBS 195.34 / IMI 58289 / NRRL A-6831</strain>
    </source>
</reference>
<evidence type="ECO:0000313" key="2">
    <source>
        <dbReference type="Proteomes" id="UP000016800"/>
    </source>
</evidence>
<protein>
    <submittedName>
        <fullName evidence="1">Uncharacterized protein</fullName>
    </submittedName>
</protein>
<dbReference type="EMBL" id="HF679024">
    <property type="protein sequence ID" value="CCT64909.1"/>
    <property type="molecule type" value="Genomic_DNA"/>
</dbReference>
<organism evidence="1 2">
    <name type="scientific">Gibberella fujikuroi (strain CBS 195.34 / IMI 58289 / NRRL A-6831)</name>
    <name type="common">Bakanae and foot rot disease fungus</name>
    <name type="synonym">Fusarium fujikuroi</name>
    <dbReference type="NCBI Taxonomy" id="1279085"/>
    <lineage>
        <taxon>Eukaryota</taxon>
        <taxon>Fungi</taxon>
        <taxon>Dikarya</taxon>
        <taxon>Ascomycota</taxon>
        <taxon>Pezizomycotina</taxon>
        <taxon>Sordariomycetes</taxon>
        <taxon>Hypocreomycetidae</taxon>
        <taxon>Hypocreales</taxon>
        <taxon>Nectriaceae</taxon>
        <taxon>Fusarium</taxon>
        <taxon>Fusarium fujikuroi species complex</taxon>
    </lineage>
</organism>
<dbReference type="HOGENOM" id="CLU_074861_0_0_1"/>
<dbReference type="Proteomes" id="UP000016800">
    <property type="component" value="Chromosome II"/>
</dbReference>
<dbReference type="AlphaFoldDB" id="S0DQR4"/>
<dbReference type="VEuPathDB" id="FungiDB:FFUJ_03829"/>